<organism evidence="2 3">
    <name type="scientific">Tanacetum coccineum</name>
    <dbReference type="NCBI Taxonomy" id="301880"/>
    <lineage>
        <taxon>Eukaryota</taxon>
        <taxon>Viridiplantae</taxon>
        <taxon>Streptophyta</taxon>
        <taxon>Embryophyta</taxon>
        <taxon>Tracheophyta</taxon>
        <taxon>Spermatophyta</taxon>
        <taxon>Magnoliopsida</taxon>
        <taxon>eudicotyledons</taxon>
        <taxon>Gunneridae</taxon>
        <taxon>Pentapetalae</taxon>
        <taxon>asterids</taxon>
        <taxon>campanulids</taxon>
        <taxon>Asterales</taxon>
        <taxon>Asteraceae</taxon>
        <taxon>Asteroideae</taxon>
        <taxon>Anthemideae</taxon>
        <taxon>Anthemidinae</taxon>
        <taxon>Tanacetum</taxon>
    </lineage>
</organism>
<comment type="caution">
    <text evidence="2">The sequence shown here is derived from an EMBL/GenBank/DDBJ whole genome shotgun (WGS) entry which is preliminary data.</text>
</comment>
<proteinExistence type="predicted"/>
<accession>A0ABQ5F7M9</accession>
<dbReference type="Proteomes" id="UP001151760">
    <property type="component" value="Unassembled WGS sequence"/>
</dbReference>
<dbReference type="EMBL" id="BQNB010017062">
    <property type="protein sequence ID" value="GJT58920.1"/>
    <property type="molecule type" value="Genomic_DNA"/>
</dbReference>
<name>A0ABQ5F7M9_9ASTR</name>
<sequence>MHSSLLLDIRLLSYSIVRNPWSLLIPLSCGSFDVIVGMDWLSKKKFVIVCHEKVVRIPLEGDEILRVHGERTQGVVKTLMNTKVDEPKLSDISVSKEEHEVHLKLVLESLRKENLYDKFSKSNVVGDALSRKEKVKSRRVRGMILAAQSEAFKQENVLIERLHGFNQQMERKGDESLYFMDQIWVLLVGSVMDEAHASRYLEWNSGDDQLRLRWMIYLVVLADAAESVRDAIGFEYCLASSSEWTKSPVLWAEIRESSLTRLYDVDYRRKPLEFEVGDRVLLKVTPWKGVVRFGKKGKLAPRYVKPFEILERNGLVAYRLRLHTKLNSVHDTICNISHFQKLSHLGTIAPFEPWPPPREEESSYTLSLKPPSIPDLPQIQISIATLRHHITLLPSQNNFYLFLIILNETRQQEKANMIGPELVQKTTDKVVLIKEKIKATRDRKKKSYADNRRKPLELEVGYIRLLVDLKAPLNVLLRFG</sequence>
<dbReference type="InterPro" id="IPR056924">
    <property type="entry name" value="SH3_Tf2-1"/>
</dbReference>
<evidence type="ECO:0000259" key="1">
    <source>
        <dbReference type="Pfam" id="PF24626"/>
    </source>
</evidence>
<dbReference type="Pfam" id="PF24626">
    <property type="entry name" value="SH3_Tf2-1"/>
    <property type="match status" value="1"/>
</dbReference>
<dbReference type="PANTHER" id="PTHR46148:SF59">
    <property type="entry name" value="NUCLEOTIDYLTRANSFERASE, RIBONUCLEASE H"/>
    <property type="match status" value="1"/>
</dbReference>
<protein>
    <recommendedName>
        <fullName evidence="1">Tf2-1-like SH3-like domain-containing protein</fullName>
    </recommendedName>
</protein>
<keyword evidence="3" id="KW-1185">Reference proteome</keyword>
<reference evidence="2" key="1">
    <citation type="journal article" date="2022" name="Int. J. Mol. Sci.">
        <title>Draft Genome of Tanacetum Coccineum: Genomic Comparison of Closely Related Tanacetum-Family Plants.</title>
        <authorList>
            <person name="Yamashiro T."/>
            <person name="Shiraishi A."/>
            <person name="Nakayama K."/>
            <person name="Satake H."/>
        </authorList>
    </citation>
    <scope>NUCLEOTIDE SEQUENCE</scope>
</reference>
<reference evidence="2" key="2">
    <citation type="submission" date="2022-01" db="EMBL/GenBank/DDBJ databases">
        <authorList>
            <person name="Yamashiro T."/>
            <person name="Shiraishi A."/>
            <person name="Satake H."/>
            <person name="Nakayama K."/>
        </authorList>
    </citation>
    <scope>NUCLEOTIDE SEQUENCE</scope>
</reference>
<feature type="domain" description="Tf2-1-like SH3-like" evidence="1">
    <location>
        <begin position="277"/>
        <end position="341"/>
    </location>
</feature>
<dbReference type="Pfam" id="PF08284">
    <property type="entry name" value="RVP_2"/>
    <property type="match status" value="1"/>
</dbReference>
<evidence type="ECO:0000313" key="3">
    <source>
        <dbReference type="Proteomes" id="UP001151760"/>
    </source>
</evidence>
<gene>
    <name evidence="2" type="ORF">Tco_1002453</name>
</gene>
<dbReference type="PANTHER" id="PTHR46148">
    <property type="entry name" value="CHROMO DOMAIN-CONTAINING PROTEIN"/>
    <property type="match status" value="1"/>
</dbReference>
<evidence type="ECO:0000313" key="2">
    <source>
        <dbReference type="EMBL" id="GJT58920.1"/>
    </source>
</evidence>